<dbReference type="Gene3D" id="1.20.1300.10">
    <property type="entry name" value="Fumarate reductase/succinate dehydrogenase, transmembrane subunit"/>
    <property type="match status" value="1"/>
</dbReference>
<protein>
    <submittedName>
        <fullName evidence="2">Succinate dehydrogenase membrane anchor subunit</fullName>
    </submittedName>
</protein>
<dbReference type="InterPro" id="IPR034804">
    <property type="entry name" value="SQR/QFR_C/D"/>
</dbReference>
<proteinExistence type="predicted"/>
<reference evidence="2" key="2">
    <citation type="submission" date="2014-10" db="EMBL/GenBank/DDBJ databases">
        <authorList>
            <person name="DePriest M.S.Jr."/>
        </authorList>
    </citation>
    <scope>NUCLEOTIDE SEQUENCE</scope>
</reference>
<dbReference type="GO" id="GO:0016020">
    <property type="term" value="C:membrane"/>
    <property type="evidence" value="ECO:0007669"/>
    <property type="project" value="InterPro"/>
</dbReference>
<keyword evidence="2" id="KW-0496">Mitochondrion</keyword>
<dbReference type="AlphaFoldDB" id="A0A0A1EQ94"/>
<accession>A0A0A1EQ94</accession>
<keyword evidence="1" id="KW-0812">Transmembrane</keyword>
<dbReference type="SUPFAM" id="SSF81343">
    <property type="entry name" value="Fumarate reductase respiratory complex transmembrane subunits"/>
    <property type="match status" value="1"/>
</dbReference>
<feature type="transmembrane region" description="Helical" evidence="1">
    <location>
        <begin position="12"/>
        <end position="36"/>
    </location>
</feature>
<gene>
    <name evidence="2" type="primary">sdh4</name>
</gene>
<sequence>MFDLSWLLLRLAALFTLEGFIIDIEIFVFIIGFLFYHVHLGLKTIINDYIHIRKVKLALIILTRISTVELTRYALELLI</sequence>
<keyword evidence="1" id="KW-1133">Transmembrane helix</keyword>
<name>A0A0A1EQ94_9FLOR</name>
<keyword evidence="1" id="KW-0472">Membrane</keyword>
<reference evidence="2" key="1">
    <citation type="journal article" date="2014" name="Biol. Bull.">
        <title>The Mitochondrial Genome of Grateloupia taiwanensis (Halymeniaceae, Rhodophyta) and Comparative Mitochondrial Genomics of Red Algae.</title>
        <authorList>
            <person name="DePriest M.S."/>
            <person name="Bhattacharya D."/>
            <person name="Lopez-Bautista J.M."/>
        </authorList>
    </citation>
    <scope>NUCLEOTIDE SEQUENCE</scope>
</reference>
<evidence type="ECO:0000313" key="2">
    <source>
        <dbReference type="EMBL" id="AIY34306.1"/>
    </source>
</evidence>
<dbReference type="EMBL" id="KM999231">
    <property type="protein sequence ID" value="AIY34306.1"/>
    <property type="molecule type" value="Genomic_DNA"/>
</dbReference>
<organism evidence="2">
    <name type="scientific">Phyllymenia taiwanensis</name>
    <dbReference type="NCBI Taxonomy" id="1260292"/>
    <lineage>
        <taxon>Eukaryota</taxon>
        <taxon>Rhodophyta</taxon>
        <taxon>Florideophyceae</taxon>
        <taxon>Rhodymeniophycidae</taxon>
        <taxon>Halymeniales</taxon>
        <taxon>Halymeniaceae</taxon>
        <taxon>Phyllymenia</taxon>
    </lineage>
</organism>
<geneLocation type="mitochondrion" evidence="2"/>
<evidence type="ECO:0000256" key="1">
    <source>
        <dbReference type="SAM" id="Phobius"/>
    </source>
</evidence>